<dbReference type="PROSITE" id="PS50234">
    <property type="entry name" value="VWFA"/>
    <property type="match status" value="1"/>
</dbReference>
<dbReference type="OMA" id="ERYWAFS"/>
<dbReference type="InterPro" id="IPR002035">
    <property type="entry name" value="VWF_A"/>
</dbReference>
<dbReference type="PROSITE" id="PS51468">
    <property type="entry name" value="VIT"/>
    <property type="match status" value="1"/>
</dbReference>
<dbReference type="Pfam" id="PF00092">
    <property type="entry name" value="VWA"/>
    <property type="match status" value="1"/>
</dbReference>
<organism evidence="4 5">
    <name type="scientific">Gadus morhua</name>
    <name type="common">Atlantic cod</name>
    <dbReference type="NCBI Taxonomy" id="8049"/>
    <lineage>
        <taxon>Eukaryota</taxon>
        <taxon>Metazoa</taxon>
        <taxon>Chordata</taxon>
        <taxon>Craniata</taxon>
        <taxon>Vertebrata</taxon>
        <taxon>Euteleostomi</taxon>
        <taxon>Actinopterygii</taxon>
        <taxon>Neopterygii</taxon>
        <taxon>Teleostei</taxon>
        <taxon>Neoteleostei</taxon>
        <taxon>Acanthomorphata</taxon>
        <taxon>Zeiogadaria</taxon>
        <taxon>Gadariae</taxon>
        <taxon>Gadiformes</taxon>
        <taxon>Gadoidei</taxon>
        <taxon>Gadidae</taxon>
        <taxon>Gadus</taxon>
    </lineage>
</organism>
<evidence type="ECO:0000259" key="3">
    <source>
        <dbReference type="PROSITE" id="PS51468"/>
    </source>
</evidence>
<dbReference type="InterPro" id="IPR050934">
    <property type="entry name" value="ITIH"/>
</dbReference>
<dbReference type="PANTHER" id="PTHR10338:SF119">
    <property type="entry name" value="INTER-ALPHA-TRYPSIN INHIBITOR HEAVY CHAIN H4"/>
    <property type="match status" value="1"/>
</dbReference>
<reference evidence="4" key="2">
    <citation type="submission" date="2025-09" db="UniProtKB">
        <authorList>
            <consortium name="Ensembl"/>
        </authorList>
    </citation>
    <scope>IDENTIFICATION</scope>
</reference>
<evidence type="ECO:0000259" key="2">
    <source>
        <dbReference type="PROSITE" id="PS50234"/>
    </source>
</evidence>
<dbReference type="InterPro" id="IPR013694">
    <property type="entry name" value="VIT"/>
</dbReference>
<evidence type="ECO:0000256" key="1">
    <source>
        <dbReference type="SAM" id="MobiDB-lite"/>
    </source>
</evidence>
<protein>
    <recommendedName>
        <fullName evidence="6">Inter-alpha-trypsin inhibitor heavy chain H3-like</fullName>
    </recommendedName>
</protein>
<dbReference type="AlphaFoldDB" id="A0A8C4ZNU0"/>
<keyword evidence="5" id="KW-1185">Reference proteome</keyword>
<dbReference type="SUPFAM" id="SSF53300">
    <property type="entry name" value="vWA-like"/>
    <property type="match status" value="1"/>
</dbReference>
<dbReference type="Proteomes" id="UP000694546">
    <property type="component" value="Chromosome 13"/>
</dbReference>
<dbReference type="Gene3D" id="3.40.50.410">
    <property type="entry name" value="von Willebrand factor, type A domain"/>
    <property type="match status" value="1"/>
</dbReference>
<dbReference type="GO" id="GO:0005576">
    <property type="term" value="C:extracellular region"/>
    <property type="evidence" value="ECO:0007669"/>
    <property type="project" value="UniProtKB-SubCell"/>
</dbReference>
<dbReference type="InterPro" id="IPR036465">
    <property type="entry name" value="vWFA_dom_sf"/>
</dbReference>
<evidence type="ECO:0000313" key="4">
    <source>
        <dbReference type="Ensembl" id="ENSGMOP00000018780.2"/>
    </source>
</evidence>
<sequence length="582" mass="64738">STVTDGYAITIITSRVVNRRDQPTEIEFHVKIPKNAFISQFKMSIEGQMYDGVVKAKEEAQQQYSEAMSRGQSAGLVSSVGRSLEEFTTSVTVAAHQKVTFELTHEELLKRRLGQYELQIYARPMQPVNDFKIDVSIYEQPDIVFSVVKGGLNHPNLATIGALDVHFHPTVEQQTLCGACGDDGLNGDLVIVYDVFRDDTLGHLKESDGFFVHHFAPTGLARISKNVIFVIDQSGSMHGRKMRQTRAALVHILADLATDDYFGLITFNHAVHPWKRELVQANEHNVGIAKEFARTIEDSGLTDINSALLEGAKMLNQNPRDGSASILILLTDGDPTTGETNPVKIQKNVMRAINKKFPLYCLGFGHDVNFEFLEKMSLENSGVARRIYDDADADLQLKGFYAEVATPLLTNVMLIYEGGANLTQTNFSHYYNGSEIVVAGQITDNNIETFSPRVVAISVRVTVMTASMSESNTRRLWAYLTVKQLLDKELQLDGEEKERAKQEVLELSLKYRFVTPHTSMVVTKPPGENAQVLHKPKEGEKHPSPQGGSFGIVQSSADYDGKLYFNTCALFIVLKGNLTHLH</sequence>
<feature type="region of interest" description="Disordered" evidence="1">
    <location>
        <begin position="525"/>
        <end position="549"/>
    </location>
</feature>
<dbReference type="Ensembl" id="ENSGMOT00000019238.2">
    <property type="protein sequence ID" value="ENSGMOP00000018780.2"/>
    <property type="gene ID" value="ENSGMOG00000017477.2"/>
</dbReference>
<dbReference type="GeneTree" id="ENSGT00940000154554"/>
<dbReference type="GO" id="GO:0004867">
    <property type="term" value="F:serine-type endopeptidase inhibitor activity"/>
    <property type="evidence" value="ECO:0007669"/>
    <property type="project" value="UniProtKB-KW"/>
</dbReference>
<dbReference type="Pfam" id="PF08487">
    <property type="entry name" value="VIT"/>
    <property type="match status" value="1"/>
</dbReference>
<dbReference type="SMART" id="SM00327">
    <property type="entry name" value="VWA"/>
    <property type="match status" value="1"/>
</dbReference>
<evidence type="ECO:0000313" key="5">
    <source>
        <dbReference type="Proteomes" id="UP000694546"/>
    </source>
</evidence>
<accession>A0A8C4ZNU0</accession>
<feature type="domain" description="VIT" evidence="3">
    <location>
        <begin position="1"/>
        <end position="107"/>
    </location>
</feature>
<evidence type="ECO:0008006" key="6">
    <source>
        <dbReference type="Google" id="ProtNLM"/>
    </source>
</evidence>
<reference evidence="4" key="1">
    <citation type="submission" date="2025-08" db="UniProtKB">
        <authorList>
            <consortium name="Ensembl"/>
        </authorList>
    </citation>
    <scope>IDENTIFICATION</scope>
</reference>
<proteinExistence type="predicted"/>
<feature type="domain" description="VWFA" evidence="2">
    <location>
        <begin position="226"/>
        <end position="404"/>
    </location>
</feature>
<name>A0A8C4ZNU0_GADMO</name>
<dbReference type="PANTHER" id="PTHR10338">
    <property type="entry name" value="INTER-ALPHA-TRYPSIN INHIBITOR HEAVY CHAIN FAMILY MEMBER"/>
    <property type="match status" value="1"/>
</dbReference>
<dbReference type="SMART" id="SM00609">
    <property type="entry name" value="VIT"/>
    <property type="match status" value="1"/>
</dbReference>